<dbReference type="InterPro" id="IPR017927">
    <property type="entry name" value="FAD-bd_FR_type"/>
</dbReference>
<dbReference type="Pfam" id="PF00067">
    <property type="entry name" value="p450"/>
    <property type="match status" value="1"/>
</dbReference>
<dbReference type="InterPro" id="IPR012675">
    <property type="entry name" value="Beta-grasp_dom_sf"/>
</dbReference>
<proteinExistence type="inferred from homology"/>
<comment type="caution">
    <text evidence="4">The sequence shown here is derived from an EMBL/GenBank/DDBJ whole genome shotgun (WGS) entry which is preliminary data.</text>
</comment>
<dbReference type="PANTHER" id="PTHR46696">
    <property type="entry name" value="P450, PUTATIVE (EUROFUNG)-RELATED"/>
    <property type="match status" value="1"/>
</dbReference>
<dbReference type="InterPro" id="IPR039261">
    <property type="entry name" value="FNR_nucleotide-bd"/>
</dbReference>
<dbReference type="CDD" id="cd06185">
    <property type="entry name" value="PDR_like"/>
    <property type="match status" value="1"/>
</dbReference>
<dbReference type="Pfam" id="PF00111">
    <property type="entry name" value="Fer2"/>
    <property type="match status" value="1"/>
</dbReference>
<dbReference type="SUPFAM" id="SSF63380">
    <property type="entry name" value="Riboflavin synthase domain-like"/>
    <property type="match status" value="1"/>
</dbReference>
<dbReference type="InterPro" id="IPR036396">
    <property type="entry name" value="Cyt_P450_sf"/>
</dbReference>
<dbReference type="GO" id="GO:0005506">
    <property type="term" value="F:iron ion binding"/>
    <property type="evidence" value="ECO:0007669"/>
    <property type="project" value="InterPro"/>
</dbReference>
<dbReference type="AlphaFoldDB" id="A0A366LWH5"/>
<dbReference type="Proteomes" id="UP000253303">
    <property type="component" value="Unassembled WGS sequence"/>
</dbReference>
<dbReference type="SUPFAM" id="SSF48264">
    <property type="entry name" value="Cytochrome P450"/>
    <property type="match status" value="1"/>
</dbReference>
<dbReference type="GO" id="GO:0020037">
    <property type="term" value="F:heme binding"/>
    <property type="evidence" value="ECO:0007669"/>
    <property type="project" value="InterPro"/>
</dbReference>
<dbReference type="PANTHER" id="PTHR46696:SF1">
    <property type="entry name" value="CYTOCHROME P450 YJIB-RELATED"/>
    <property type="match status" value="1"/>
</dbReference>
<dbReference type="InterPro" id="IPR006058">
    <property type="entry name" value="2Fe2S_fd_BS"/>
</dbReference>
<name>A0A366LWH5_9ACTN</name>
<dbReference type="PRINTS" id="PR00359">
    <property type="entry name" value="BP450"/>
</dbReference>
<comment type="similarity">
    <text evidence="1">Belongs to the cytochrome P450 family.</text>
</comment>
<dbReference type="InterPro" id="IPR017938">
    <property type="entry name" value="Riboflavin_synthase-like_b-brl"/>
</dbReference>
<dbReference type="Gene3D" id="3.40.50.80">
    <property type="entry name" value="Nucleotide-binding domain of ferredoxin-NADP reductase (FNR) module"/>
    <property type="match status" value="1"/>
</dbReference>
<dbReference type="GO" id="GO:0051537">
    <property type="term" value="F:2 iron, 2 sulfur cluster binding"/>
    <property type="evidence" value="ECO:0007669"/>
    <property type="project" value="InterPro"/>
</dbReference>
<dbReference type="InterPro" id="IPR001128">
    <property type="entry name" value="Cyt_P450"/>
</dbReference>
<accession>A0A366LWH5</accession>
<feature type="domain" description="FAD-binding FR-type" evidence="3">
    <location>
        <begin position="401"/>
        <end position="502"/>
    </location>
</feature>
<keyword evidence="5" id="KW-1185">Reference proteome</keyword>
<dbReference type="RefSeq" id="WP_113982770.1">
    <property type="nucleotide sequence ID" value="NZ_QMEY01000010.1"/>
</dbReference>
<evidence type="ECO:0000313" key="4">
    <source>
        <dbReference type="EMBL" id="RBQ17674.1"/>
    </source>
</evidence>
<sequence>MPAEVVVHLDELDVDPYPTYARLRRTAPVAWVPSMHTYFVTRWADVRRVARDAEVFSAEVHDSPLSRAIGPNLLHSDDPRHAEQRAPLTRALRPSAVAAAMAAIVDAAVADLLADVLPRGRADLITDFAENLSLRVLREVSGLPPVAPAILRRWVDTIGRAAANYERDPAKDADVERTNAEIDETLAGLIARGAPDGSIIAAIAGGRRSLPDQEFARLCSTVKLLIIGGIQEPRDLFGTALHAYLTRPDVRAAVDRDPQGAVPRLVEESLRWGSPVGTVTRQVVRPVELSGTRLDPGVTVAAVLASANRDESRWTAPDDFDIDREDLRHMAFAAGVHACVGAALARTEVRAALTAVIERCDDLRLTAEPAVRGWEFRGPTDLHVAWRPRKARRPAPRPQEAGPLRLVVKDVAAEARGIIGVRLGAADGTPLPAWSPGDHLQLELPDGRYRSYSLCGPPDSGDWYIAIQREDDGRGGSRWLHDNLAPGLAIGCVRPRGNFPFVPAPATLFIAGGIGITPILPMVERAERERLDWRLLYVAEDVTRMPFLTRLPPPGDGRVTLWPTASRGRPDLGEWIGRVPPGGHVYCCGPAGMLDQAGEHAGRRPGVRLHTERFAAHADATLDPAKERAFDIRLTRMRRTIRVDAGETALAALERAGVLIPSTCREGTCGSCETAVLAGRPDHRDVVLSPKERAAGRTMMPCVSRALDDIIHLDL</sequence>
<dbReference type="Gene3D" id="3.10.20.30">
    <property type="match status" value="1"/>
</dbReference>
<evidence type="ECO:0000259" key="3">
    <source>
        <dbReference type="PROSITE" id="PS51384"/>
    </source>
</evidence>
<dbReference type="InterPro" id="IPR001041">
    <property type="entry name" value="2Fe-2S_ferredoxin-type"/>
</dbReference>
<evidence type="ECO:0000256" key="1">
    <source>
        <dbReference type="ARBA" id="ARBA00010617"/>
    </source>
</evidence>
<feature type="domain" description="2Fe-2S ferredoxin-type" evidence="2">
    <location>
        <begin position="630"/>
        <end position="715"/>
    </location>
</feature>
<dbReference type="SUPFAM" id="SSF54292">
    <property type="entry name" value="2Fe-2S ferredoxin-like"/>
    <property type="match status" value="1"/>
</dbReference>
<organism evidence="4 5">
    <name type="scientific">Spongiactinospora rosea</name>
    <dbReference type="NCBI Taxonomy" id="2248750"/>
    <lineage>
        <taxon>Bacteria</taxon>
        <taxon>Bacillati</taxon>
        <taxon>Actinomycetota</taxon>
        <taxon>Actinomycetes</taxon>
        <taxon>Streptosporangiales</taxon>
        <taxon>Streptosporangiaceae</taxon>
        <taxon>Spongiactinospora</taxon>
    </lineage>
</organism>
<dbReference type="CDD" id="cd00207">
    <property type="entry name" value="fer2"/>
    <property type="match status" value="1"/>
</dbReference>
<dbReference type="InterPro" id="IPR002397">
    <property type="entry name" value="Cyt_P450_B"/>
</dbReference>
<reference evidence="4 5" key="1">
    <citation type="submission" date="2018-06" db="EMBL/GenBank/DDBJ databases">
        <title>Sphaerisporangium craniellae sp. nov., isolated from a marine sponge in the South China Sea.</title>
        <authorList>
            <person name="Li L."/>
        </authorList>
    </citation>
    <scope>NUCLEOTIDE SEQUENCE [LARGE SCALE GENOMIC DNA]</scope>
    <source>
        <strain evidence="4 5">LHW63015</strain>
    </source>
</reference>
<evidence type="ECO:0008006" key="6">
    <source>
        <dbReference type="Google" id="ProtNLM"/>
    </source>
</evidence>
<gene>
    <name evidence="4" type="ORF">DP939_22640</name>
</gene>
<dbReference type="GO" id="GO:0004497">
    <property type="term" value="F:monooxygenase activity"/>
    <property type="evidence" value="ECO:0007669"/>
    <property type="project" value="InterPro"/>
</dbReference>
<dbReference type="GO" id="GO:0016705">
    <property type="term" value="F:oxidoreductase activity, acting on paired donors, with incorporation or reduction of molecular oxygen"/>
    <property type="evidence" value="ECO:0007669"/>
    <property type="project" value="InterPro"/>
</dbReference>
<dbReference type="PROSITE" id="PS00197">
    <property type="entry name" value="2FE2S_FER_1"/>
    <property type="match status" value="1"/>
</dbReference>
<protein>
    <recommendedName>
        <fullName evidence="6">Cytochrome P450</fullName>
    </recommendedName>
</protein>
<dbReference type="Gene3D" id="2.40.30.10">
    <property type="entry name" value="Translation factors"/>
    <property type="match status" value="1"/>
</dbReference>
<dbReference type="SUPFAM" id="SSF52343">
    <property type="entry name" value="Ferredoxin reductase-like, C-terminal NADP-linked domain"/>
    <property type="match status" value="1"/>
</dbReference>
<evidence type="ECO:0000259" key="2">
    <source>
        <dbReference type="PROSITE" id="PS51085"/>
    </source>
</evidence>
<dbReference type="OrthoDB" id="3807506at2"/>
<dbReference type="InterPro" id="IPR036010">
    <property type="entry name" value="2Fe-2S_ferredoxin-like_sf"/>
</dbReference>
<dbReference type="PROSITE" id="PS51384">
    <property type="entry name" value="FAD_FR"/>
    <property type="match status" value="1"/>
</dbReference>
<dbReference type="EMBL" id="QMEY01000010">
    <property type="protein sequence ID" value="RBQ17674.1"/>
    <property type="molecule type" value="Genomic_DNA"/>
</dbReference>
<dbReference type="Gene3D" id="1.10.630.10">
    <property type="entry name" value="Cytochrome P450"/>
    <property type="match status" value="1"/>
</dbReference>
<dbReference type="PROSITE" id="PS51085">
    <property type="entry name" value="2FE2S_FER_2"/>
    <property type="match status" value="1"/>
</dbReference>
<evidence type="ECO:0000313" key="5">
    <source>
        <dbReference type="Proteomes" id="UP000253303"/>
    </source>
</evidence>